<name>C7Q4H7_CATAD</name>
<keyword evidence="2 6" id="KW-0489">Methyltransferase</keyword>
<dbReference type="InterPro" id="IPR001525">
    <property type="entry name" value="C5_MeTfrase"/>
</dbReference>
<evidence type="ECO:0000256" key="4">
    <source>
        <dbReference type="ARBA" id="ARBA00022691"/>
    </source>
</evidence>
<dbReference type="SUPFAM" id="SSF53335">
    <property type="entry name" value="S-adenosyl-L-methionine-dependent methyltransferases"/>
    <property type="match status" value="1"/>
</dbReference>
<dbReference type="REBASE" id="21665">
    <property type="entry name" value="M.CacDORF3037P"/>
</dbReference>
<dbReference type="GO" id="GO:0044027">
    <property type="term" value="P:negative regulation of gene expression via chromosomal CpG island methylation"/>
    <property type="evidence" value="ECO:0007669"/>
    <property type="project" value="TreeGrafter"/>
</dbReference>
<dbReference type="PANTHER" id="PTHR10629">
    <property type="entry name" value="CYTOSINE-SPECIFIC METHYLTRANSFERASE"/>
    <property type="match status" value="1"/>
</dbReference>
<evidence type="ECO:0000256" key="2">
    <source>
        <dbReference type="ARBA" id="ARBA00022603"/>
    </source>
</evidence>
<organism evidence="7 8">
    <name type="scientific">Catenulispora acidiphila (strain DSM 44928 / JCM 14897 / NBRC 102108 / NRRL B-24433 / ID139908)</name>
    <dbReference type="NCBI Taxonomy" id="479433"/>
    <lineage>
        <taxon>Bacteria</taxon>
        <taxon>Bacillati</taxon>
        <taxon>Actinomycetota</taxon>
        <taxon>Actinomycetes</taxon>
        <taxon>Catenulisporales</taxon>
        <taxon>Catenulisporaceae</taxon>
        <taxon>Catenulispora</taxon>
    </lineage>
</organism>
<keyword evidence="4 6" id="KW-0949">S-adenosyl-L-methionine</keyword>
<dbReference type="InParanoid" id="C7Q4H7"/>
<keyword evidence="5" id="KW-0680">Restriction system</keyword>
<sequence precursor="true">MTITFTDIFCGAGGSSTGLVAAGFELKLAANHSKVAISTHAANHGNAEHVCADVNNYDMRRLPTTDVLWASPICTEISPAGGRGRSRKLLPGEEALLEYGPVENAAWERTRATAYDVIRAAEVHRYKVVMCENVMEFATDWELFDWWFSGMERLGYQGQIVSVSAAHIGGDGNEAAPQWRDRIYIVFTLKGIPLPDLKPRPLAWCPECGTDVRAVQAWRNGRKIGKYKQQYDYRCENSSCRHSIVEPYINPAASIIDWDNLGERIGDRTKPLAASTMKRIAAGLVKFPDRRSVITVNHSGHDGRAFPADEGPLPVRSTKIGEGLLIPCGGGWNTTASPTNVPMRTRTANPKGFEALVATSTPFIVEYRNHADASAVTQPLATVTSGGNHHALVVPCRNASTKTTSEPFHTMSTVDSAALVGPAVDINDCWFRMVQPREQLYSQRFPRDYIVHGTKGEQTMQAGNAVACNVAQWVGERVMAVLS</sequence>
<feature type="active site" evidence="6">
    <location>
        <position position="74"/>
    </location>
</feature>
<dbReference type="Proteomes" id="UP000000851">
    <property type="component" value="Chromosome"/>
</dbReference>
<dbReference type="InterPro" id="IPR029063">
    <property type="entry name" value="SAM-dependent_MTases_sf"/>
</dbReference>
<dbReference type="KEGG" id="cai:Caci_3037"/>
<dbReference type="PROSITE" id="PS51679">
    <property type="entry name" value="SAM_MT_C5"/>
    <property type="match status" value="1"/>
</dbReference>
<dbReference type="GO" id="GO:0009307">
    <property type="term" value="P:DNA restriction-modification system"/>
    <property type="evidence" value="ECO:0007669"/>
    <property type="project" value="UniProtKB-KW"/>
</dbReference>
<dbReference type="GO" id="GO:0003677">
    <property type="term" value="F:DNA binding"/>
    <property type="evidence" value="ECO:0007669"/>
    <property type="project" value="TreeGrafter"/>
</dbReference>
<dbReference type="GO" id="GO:0032259">
    <property type="term" value="P:methylation"/>
    <property type="evidence" value="ECO:0007669"/>
    <property type="project" value="UniProtKB-KW"/>
</dbReference>
<evidence type="ECO:0000256" key="5">
    <source>
        <dbReference type="ARBA" id="ARBA00022747"/>
    </source>
</evidence>
<dbReference type="Gene3D" id="3.90.120.10">
    <property type="entry name" value="DNA Methylase, subunit A, domain 2"/>
    <property type="match status" value="1"/>
</dbReference>
<dbReference type="eggNOG" id="COG0270">
    <property type="taxonomic scope" value="Bacteria"/>
</dbReference>
<comment type="similarity">
    <text evidence="6">Belongs to the class I-like SAM-binding methyltransferase superfamily. C5-methyltransferase family.</text>
</comment>
<dbReference type="PRINTS" id="PR00105">
    <property type="entry name" value="C5METTRFRASE"/>
</dbReference>
<dbReference type="InterPro" id="IPR050390">
    <property type="entry name" value="C5-Methyltransferase"/>
</dbReference>
<dbReference type="OrthoDB" id="9813719at2"/>
<dbReference type="STRING" id="479433.Caci_3037"/>
<dbReference type="EMBL" id="CP001700">
    <property type="protein sequence ID" value="ACU71946.1"/>
    <property type="molecule type" value="Genomic_DNA"/>
</dbReference>
<proteinExistence type="inferred from homology"/>
<protein>
    <recommendedName>
        <fullName evidence="1">DNA (cytosine-5-)-methyltransferase</fullName>
        <ecNumber evidence="1">2.1.1.37</ecNumber>
    </recommendedName>
</protein>
<dbReference type="Gene3D" id="3.40.50.150">
    <property type="entry name" value="Vaccinia Virus protein VP39"/>
    <property type="match status" value="1"/>
</dbReference>
<dbReference type="PANTHER" id="PTHR10629:SF52">
    <property type="entry name" value="DNA (CYTOSINE-5)-METHYLTRANSFERASE 1"/>
    <property type="match status" value="1"/>
</dbReference>
<keyword evidence="8" id="KW-1185">Reference proteome</keyword>
<dbReference type="Pfam" id="PF00145">
    <property type="entry name" value="DNA_methylase"/>
    <property type="match status" value="2"/>
</dbReference>
<dbReference type="HOGENOM" id="CLU_014695_1_0_11"/>
<evidence type="ECO:0000256" key="1">
    <source>
        <dbReference type="ARBA" id="ARBA00011975"/>
    </source>
</evidence>
<evidence type="ECO:0000256" key="6">
    <source>
        <dbReference type="PROSITE-ProRule" id="PRU01016"/>
    </source>
</evidence>
<dbReference type="GO" id="GO:0003886">
    <property type="term" value="F:DNA (cytosine-5-)-methyltransferase activity"/>
    <property type="evidence" value="ECO:0007669"/>
    <property type="project" value="UniProtKB-EC"/>
</dbReference>
<evidence type="ECO:0000313" key="8">
    <source>
        <dbReference type="Proteomes" id="UP000000851"/>
    </source>
</evidence>
<evidence type="ECO:0000313" key="7">
    <source>
        <dbReference type="EMBL" id="ACU71946.1"/>
    </source>
</evidence>
<keyword evidence="3 6" id="KW-0808">Transferase</keyword>
<gene>
    <name evidence="7" type="ordered locus">Caci_3037</name>
</gene>
<dbReference type="EC" id="2.1.1.37" evidence="1"/>
<reference evidence="7 8" key="1">
    <citation type="journal article" date="2009" name="Stand. Genomic Sci.">
        <title>Complete genome sequence of Catenulispora acidiphila type strain (ID 139908).</title>
        <authorList>
            <person name="Copeland A."/>
            <person name="Lapidus A."/>
            <person name="Glavina Del Rio T."/>
            <person name="Nolan M."/>
            <person name="Lucas S."/>
            <person name="Chen F."/>
            <person name="Tice H."/>
            <person name="Cheng J.F."/>
            <person name="Bruce D."/>
            <person name="Goodwin L."/>
            <person name="Pitluck S."/>
            <person name="Mikhailova N."/>
            <person name="Pati A."/>
            <person name="Ivanova N."/>
            <person name="Mavromatis K."/>
            <person name="Chen A."/>
            <person name="Palaniappan K."/>
            <person name="Chain P."/>
            <person name="Land M."/>
            <person name="Hauser L."/>
            <person name="Chang Y.J."/>
            <person name="Jeffries C.D."/>
            <person name="Chertkov O."/>
            <person name="Brettin T."/>
            <person name="Detter J.C."/>
            <person name="Han C."/>
            <person name="Ali Z."/>
            <person name="Tindall B.J."/>
            <person name="Goker M."/>
            <person name="Bristow J."/>
            <person name="Eisen J.A."/>
            <person name="Markowitz V."/>
            <person name="Hugenholtz P."/>
            <person name="Kyrpides N.C."/>
            <person name="Klenk H.P."/>
        </authorList>
    </citation>
    <scope>NUCLEOTIDE SEQUENCE [LARGE SCALE GENOMIC DNA]</scope>
    <source>
        <strain evidence="8">DSM 44928 / JCM 14897 / NBRC 102108 / NRRL B-24433 / ID139908</strain>
    </source>
</reference>
<dbReference type="AlphaFoldDB" id="C7Q4H7"/>
<evidence type="ECO:0000256" key="3">
    <source>
        <dbReference type="ARBA" id="ARBA00022679"/>
    </source>
</evidence>
<accession>C7Q4H7</accession>
<dbReference type="RefSeq" id="WP_012787239.1">
    <property type="nucleotide sequence ID" value="NC_013131.1"/>
</dbReference>